<dbReference type="OrthoDB" id="363220at2759"/>
<dbReference type="AlphaFoldDB" id="W7A7U2"/>
<name>W7A7U2_9APIC</name>
<keyword evidence="2" id="KW-1185">Reference proteome</keyword>
<sequence length="298" mass="33902">MANAELVDAGCFITQMNELLLIDPLYINCTMTNYCNGYISGKEHLVPRERLNGIYFKNAKPGLWSCFAIRETNQACLKNATKQEAATDVAHESDHNSYNNIRNEMVLSFICLNNTEYMRECLTIEKVDELKWERLEPNEKIHPALDQTGNCSSTVHSDCKNEKMTNSRSDKSELLPLENYFTNILTIESGQGGLFCIESIKHSADLLFQKHGMNNISSREQLDNLFNQNMNDLYPWFDKICNLTMSSSVAVIDFIDMPIGCVCLSSSDCVVNYLCEVVRDEVTDEVWAIRVNFLAPLK</sequence>
<dbReference type="VEuPathDB" id="PlasmoDB:C922_02069"/>
<proteinExistence type="predicted"/>
<accession>W7A7U2</accession>
<evidence type="ECO:0000313" key="1">
    <source>
        <dbReference type="EMBL" id="EUD67363.1"/>
    </source>
</evidence>
<organism evidence="1 2">
    <name type="scientific">Plasmodium inui San Antonio 1</name>
    <dbReference type="NCBI Taxonomy" id="1237626"/>
    <lineage>
        <taxon>Eukaryota</taxon>
        <taxon>Sar</taxon>
        <taxon>Alveolata</taxon>
        <taxon>Apicomplexa</taxon>
        <taxon>Aconoidasida</taxon>
        <taxon>Haemosporida</taxon>
        <taxon>Plasmodiidae</taxon>
        <taxon>Plasmodium</taxon>
        <taxon>Plasmodium (Plasmodium)</taxon>
    </lineage>
</organism>
<dbReference type="EMBL" id="KI965466">
    <property type="protein sequence ID" value="EUD67363.1"/>
    <property type="molecule type" value="Genomic_DNA"/>
</dbReference>
<evidence type="ECO:0000313" key="2">
    <source>
        <dbReference type="Proteomes" id="UP000030640"/>
    </source>
</evidence>
<reference evidence="1 2" key="1">
    <citation type="submission" date="2013-02" db="EMBL/GenBank/DDBJ databases">
        <title>The Genome Sequence of Plasmodium inui San Antonio 1.</title>
        <authorList>
            <consortium name="The Broad Institute Genome Sequencing Platform"/>
            <consortium name="The Broad Institute Genome Sequencing Center for Infectious Disease"/>
            <person name="Neafsey D."/>
            <person name="Cheeseman I."/>
            <person name="Volkman S."/>
            <person name="Adams J."/>
            <person name="Walker B."/>
            <person name="Young S.K."/>
            <person name="Zeng Q."/>
            <person name="Gargeya S."/>
            <person name="Fitzgerald M."/>
            <person name="Haas B."/>
            <person name="Abouelleil A."/>
            <person name="Alvarado L."/>
            <person name="Arachchi H.M."/>
            <person name="Berlin A.M."/>
            <person name="Chapman S.B."/>
            <person name="Dewar J."/>
            <person name="Goldberg J."/>
            <person name="Griggs A."/>
            <person name="Gujja S."/>
            <person name="Hansen M."/>
            <person name="Howarth C."/>
            <person name="Imamovic A."/>
            <person name="Larimer J."/>
            <person name="McCowan C."/>
            <person name="Murphy C."/>
            <person name="Neiman D."/>
            <person name="Pearson M."/>
            <person name="Priest M."/>
            <person name="Roberts A."/>
            <person name="Saif S."/>
            <person name="Shea T."/>
            <person name="Sisk P."/>
            <person name="Sykes S."/>
            <person name="Wortman J."/>
            <person name="Nusbaum C."/>
            <person name="Birren B."/>
        </authorList>
    </citation>
    <scope>NUCLEOTIDE SEQUENCE [LARGE SCALE GENOMIC DNA]</scope>
    <source>
        <strain evidence="1 2">San Antonio 1</strain>
    </source>
</reference>
<protein>
    <submittedName>
        <fullName evidence="1">Uncharacterized protein</fullName>
    </submittedName>
</protein>
<dbReference type="GeneID" id="20037343"/>
<dbReference type="Proteomes" id="UP000030640">
    <property type="component" value="Unassembled WGS sequence"/>
</dbReference>
<dbReference type="RefSeq" id="XP_008815890.1">
    <property type="nucleotide sequence ID" value="XM_008817668.1"/>
</dbReference>
<gene>
    <name evidence="1" type="ORF">C922_02069</name>
</gene>